<dbReference type="EMBL" id="BLAL01000089">
    <property type="protein sequence ID" value="GES85233.1"/>
    <property type="molecule type" value="Genomic_DNA"/>
</dbReference>
<evidence type="ECO:0000313" key="2">
    <source>
        <dbReference type="Proteomes" id="UP000615446"/>
    </source>
</evidence>
<sequence>MKSILGNAVFLNVTYGNGTEISDFDMDIGTETSVTLRILYNYFINGNENQSFIKFRDVTVSKRKEDRNIEKIAIIVGIDEINKVYEKN</sequence>
<dbReference type="OrthoDB" id="2321333at2759"/>
<comment type="caution">
    <text evidence="1">The sequence shown here is derived from an EMBL/GenBank/DDBJ whole genome shotgun (WGS) entry which is preliminary data.</text>
</comment>
<accession>A0A8H3QMI9</accession>
<organism evidence="1 2">
    <name type="scientific">Rhizophagus clarus</name>
    <dbReference type="NCBI Taxonomy" id="94130"/>
    <lineage>
        <taxon>Eukaryota</taxon>
        <taxon>Fungi</taxon>
        <taxon>Fungi incertae sedis</taxon>
        <taxon>Mucoromycota</taxon>
        <taxon>Glomeromycotina</taxon>
        <taxon>Glomeromycetes</taxon>
        <taxon>Glomerales</taxon>
        <taxon>Glomeraceae</taxon>
        <taxon>Rhizophagus</taxon>
    </lineage>
</organism>
<name>A0A8H3QMI9_9GLOM</name>
<reference evidence="1" key="1">
    <citation type="submission" date="2019-10" db="EMBL/GenBank/DDBJ databases">
        <title>Conservation and host-specific expression of non-tandemly repeated heterogenous ribosome RNA gene in arbuscular mycorrhizal fungi.</title>
        <authorList>
            <person name="Maeda T."/>
            <person name="Kobayashi Y."/>
            <person name="Nakagawa T."/>
            <person name="Ezawa T."/>
            <person name="Yamaguchi K."/>
            <person name="Bino T."/>
            <person name="Nishimoto Y."/>
            <person name="Shigenobu S."/>
            <person name="Kawaguchi M."/>
        </authorList>
    </citation>
    <scope>NUCLEOTIDE SEQUENCE</scope>
    <source>
        <strain evidence="1">HR1</strain>
    </source>
</reference>
<dbReference type="Proteomes" id="UP000615446">
    <property type="component" value="Unassembled WGS sequence"/>
</dbReference>
<protein>
    <submittedName>
        <fullName evidence="1">Uncharacterized protein</fullName>
    </submittedName>
</protein>
<proteinExistence type="predicted"/>
<evidence type="ECO:0000313" key="1">
    <source>
        <dbReference type="EMBL" id="GES85233.1"/>
    </source>
</evidence>
<dbReference type="AlphaFoldDB" id="A0A8H3QMI9"/>
<gene>
    <name evidence="1" type="ORF">RCL2_001231800</name>
</gene>